<evidence type="ECO:0000313" key="3">
    <source>
        <dbReference type="EMBL" id="SVA70395.1"/>
    </source>
</evidence>
<reference evidence="3" key="1">
    <citation type="submission" date="2018-05" db="EMBL/GenBank/DDBJ databases">
        <authorList>
            <person name="Lanie J.A."/>
            <person name="Ng W.-L."/>
            <person name="Kazmierczak K.M."/>
            <person name="Andrzejewski T.M."/>
            <person name="Davidsen T.M."/>
            <person name="Wayne K.J."/>
            <person name="Tettelin H."/>
            <person name="Glass J.I."/>
            <person name="Rusch D."/>
            <person name="Podicherti R."/>
            <person name="Tsui H.-C.T."/>
            <person name="Winkler M.E."/>
        </authorList>
    </citation>
    <scope>NUCLEOTIDE SEQUENCE</scope>
</reference>
<keyword evidence="1" id="KW-1133">Transmembrane helix</keyword>
<dbReference type="SMART" id="SM01080">
    <property type="entry name" value="CHASE2"/>
    <property type="match status" value="1"/>
</dbReference>
<dbReference type="EMBL" id="UINC01017018">
    <property type="protein sequence ID" value="SVA70395.1"/>
    <property type="molecule type" value="Genomic_DNA"/>
</dbReference>
<feature type="transmembrane region" description="Helical" evidence="1">
    <location>
        <begin position="12"/>
        <end position="34"/>
    </location>
</feature>
<feature type="non-terminal residue" evidence="3">
    <location>
        <position position="568"/>
    </location>
</feature>
<feature type="transmembrane region" description="Helical" evidence="1">
    <location>
        <begin position="467"/>
        <end position="492"/>
    </location>
</feature>
<name>A0A381Y0C2_9ZZZZ</name>
<dbReference type="InterPro" id="IPR007890">
    <property type="entry name" value="CHASE2"/>
</dbReference>
<protein>
    <recommendedName>
        <fullName evidence="2">CHASE2 domain-containing protein</fullName>
    </recommendedName>
</protein>
<evidence type="ECO:0000259" key="2">
    <source>
        <dbReference type="SMART" id="SM01080"/>
    </source>
</evidence>
<proteinExistence type="predicted"/>
<keyword evidence="1" id="KW-0812">Transmembrane</keyword>
<sequence>MEQVIKFIKSKGIGLGLTAGSILLVSILHLFGIFDFLELKLYDYRFHEVRGPLTGWQANDSSYINLGTDIVLVEIDDEAYRLMPEAYPYPRGTIWAKVVRNLTKAGAKVIAFDIQFDAPETKSDYLRQFADEVQSGELKGLIPRHGDEVFGEAIAEAIEHGTEVVINTKIATDLNMVPPHYIARPVEAIMQANPETGLINDLMDKDGFSRNYALGNYLPQDTLLTKMYLTLALKCVKAFEGLSDTVKTRFDKGRLVWNYGDHLIKSNGVGLDFSVNYYGPASGYKFQQGSESFPPWGTFPRFSLAQVIDTEEVILREPEEDIDWMSQFMEGAIPGWIYGIEDLTERQAMMELMGFGGNFDITNSPFYNKIVMIGTVVEVHHDYKKTPFYNYIGVSQITPGMETHANAIQTILHENYLEVFGGKITNLLTDVEYRYFKGFLQHCLLISLLSVIAFLMLTYVTPVLGGFLMLIEGLIYFAIVCGLFTQDLFWFIKSTLSSILPSSFVKEHLNWFQVSLPEIGESLVVPIVAPLAGIIVTYTSNMLYQFINEQKDKRFLKNTFSNYISPDL</sequence>
<gene>
    <name evidence="3" type="ORF">METZ01_LOCUS123249</name>
</gene>
<keyword evidence="1" id="KW-0472">Membrane</keyword>
<organism evidence="3">
    <name type="scientific">marine metagenome</name>
    <dbReference type="NCBI Taxonomy" id="408172"/>
    <lineage>
        <taxon>unclassified sequences</taxon>
        <taxon>metagenomes</taxon>
        <taxon>ecological metagenomes</taxon>
    </lineage>
</organism>
<feature type="transmembrane region" description="Helical" evidence="1">
    <location>
        <begin position="523"/>
        <end position="544"/>
    </location>
</feature>
<feature type="transmembrane region" description="Helical" evidence="1">
    <location>
        <begin position="439"/>
        <end position="460"/>
    </location>
</feature>
<evidence type="ECO:0000256" key="1">
    <source>
        <dbReference type="SAM" id="Phobius"/>
    </source>
</evidence>
<dbReference type="Pfam" id="PF05226">
    <property type="entry name" value="CHASE2"/>
    <property type="match status" value="1"/>
</dbReference>
<dbReference type="AlphaFoldDB" id="A0A381Y0C2"/>
<feature type="domain" description="CHASE2" evidence="2">
    <location>
        <begin position="34"/>
        <end position="429"/>
    </location>
</feature>
<accession>A0A381Y0C2</accession>